<evidence type="ECO:0000256" key="2">
    <source>
        <dbReference type="SAM" id="Phobius"/>
    </source>
</evidence>
<keyword evidence="4" id="KW-1185">Reference proteome</keyword>
<name>A0ABD6E9P4_9BILA</name>
<feature type="region of interest" description="Disordered" evidence="1">
    <location>
        <begin position="324"/>
        <end position="351"/>
    </location>
</feature>
<sequence length="509" mass="58218">MKFVKSWSDVLFPFITTFLDSRLLDDIDCNIIEEQCLSVPNEDLPHYLKVALILTPIFLASPYLWSNPQFLILAILVFPVVLDSFTSYLSKKIALYYVRAMKGYDSSVSKAFGSLRLREIASFSLQRHIDSSTHEFCLKKIRIVILQNLRDAVQHFRSKSEALTCASERQHLLINFITDDMESLISIDGEIQDEFLKISSLKTLWQFMFLLRSEYVRLSLLKMFGLSGPKFLFYLLYMIIELNEYSRNTARISSLFTIVDRHSDECSPERTPISVINSQSMFDQVRVYLDIAYDMLLQSDSEQKASDISNILSAAVNILNSRNNVSSTSNDAKSFTKHTEPRSHASHDIASEELSADIPLGDQVFEAKPMSPLPVEEQQMQNFEEEFPPKNSLSIGLITELNTTLKQRKENVKQREKVALARFYNIPVDEVQDDEDENENAPNENKIETENVLVSDDGTVWSRDSTENVGVENPKEFNNQRALWATDLGAALKIRSNLCQETTYAEDDE</sequence>
<feature type="transmembrane region" description="Helical" evidence="2">
    <location>
        <begin position="71"/>
        <end position="89"/>
    </location>
</feature>
<feature type="compositionally biased region" description="Polar residues" evidence="1">
    <location>
        <begin position="324"/>
        <end position="333"/>
    </location>
</feature>
<dbReference type="Proteomes" id="UP001608902">
    <property type="component" value="Unassembled WGS sequence"/>
</dbReference>
<keyword evidence="2" id="KW-0812">Transmembrane</keyword>
<gene>
    <name evidence="3" type="ORF">AB6A40_003084</name>
</gene>
<proteinExistence type="predicted"/>
<evidence type="ECO:0000313" key="3">
    <source>
        <dbReference type="EMBL" id="MFH4976375.1"/>
    </source>
</evidence>
<evidence type="ECO:0000256" key="1">
    <source>
        <dbReference type="SAM" id="MobiDB-lite"/>
    </source>
</evidence>
<keyword evidence="2" id="KW-0472">Membrane</keyword>
<evidence type="ECO:0000313" key="4">
    <source>
        <dbReference type="Proteomes" id="UP001608902"/>
    </source>
</evidence>
<accession>A0ABD6E9P4</accession>
<keyword evidence="2" id="KW-1133">Transmembrane helix</keyword>
<protein>
    <recommendedName>
        <fullName evidence="5">Vezatin</fullName>
    </recommendedName>
</protein>
<organism evidence="3 4">
    <name type="scientific">Gnathostoma spinigerum</name>
    <dbReference type="NCBI Taxonomy" id="75299"/>
    <lineage>
        <taxon>Eukaryota</taxon>
        <taxon>Metazoa</taxon>
        <taxon>Ecdysozoa</taxon>
        <taxon>Nematoda</taxon>
        <taxon>Chromadorea</taxon>
        <taxon>Rhabditida</taxon>
        <taxon>Spirurina</taxon>
        <taxon>Gnathostomatomorpha</taxon>
        <taxon>Gnathostomatoidea</taxon>
        <taxon>Gnathostomatidae</taxon>
        <taxon>Gnathostoma</taxon>
    </lineage>
</organism>
<feature type="transmembrane region" description="Helical" evidence="2">
    <location>
        <begin position="220"/>
        <end position="240"/>
    </location>
</feature>
<evidence type="ECO:0008006" key="5">
    <source>
        <dbReference type="Google" id="ProtNLM"/>
    </source>
</evidence>
<feature type="compositionally biased region" description="Basic and acidic residues" evidence="1">
    <location>
        <begin position="337"/>
        <end position="350"/>
    </location>
</feature>
<dbReference type="EMBL" id="JBGFUD010001503">
    <property type="protein sequence ID" value="MFH4976375.1"/>
    <property type="molecule type" value="Genomic_DNA"/>
</dbReference>
<comment type="caution">
    <text evidence="3">The sequence shown here is derived from an EMBL/GenBank/DDBJ whole genome shotgun (WGS) entry which is preliminary data.</text>
</comment>
<reference evidence="3 4" key="1">
    <citation type="submission" date="2024-08" db="EMBL/GenBank/DDBJ databases">
        <title>Gnathostoma spinigerum genome.</title>
        <authorList>
            <person name="Gonzalez-Bertolin B."/>
            <person name="Monzon S."/>
            <person name="Zaballos A."/>
            <person name="Jimenez P."/>
            <person name="Dekumyoy P."/>
            <person name="Varona S."/>
            <person name="Cuesta I."/>
            <person name="Sumanam S."/>
            <person name="Adisakwattana P."/>
            <person name="Gasser R.B."/>
            <person name="Hernandez-Gonzalez A."/>
            <person name="Young N.D."/>
            <person name="Perteguer M.J."/>
        </authorList>
    </citation>
    <scope>NUCLEOTIDE SEQUENCE [LARGE SCALE GENOMIC DNA]</scope>
    <source>
        <strain evidence="3">AL3</strain>
        <tissue evidence="3">Liver</tissue>
    </source>
</reference>
<dbReference type="AlphaFoldDB" id="A0ABD6E9P4"/>